<evidence type="ECO:0000313" key="1">
    <source>
        <dbReference type="EMBL" id="KAB1070830.1"/>
    </source>
</evidence>
<evidence type="ECO:0000313" key="2">
    <source>
        <dbReference type="Proteomes" id="UP000441523"/>
    </source>
</evidence>
<dbReference type="Pfam" id="PF20115">
    <property type="entry name" value="DUF6505"/>
    <property type="match status" value="1"/>
</dbReference>
<reference evidence="1 2" key="1">
    <citation type="submission" date="2019-09" db="EMBL/GenBank/DDBJ databases">
        <title>YIM 132548 draft genome.</title>
        <authorList>
            <person name="Jiang L."/>
        </authorList>
    </citation>
    <scope>NUCLEOTIDE SEQUENCE [LARGE SCALE GENOMIC DNA]</scope>
    <source>
        <strain evidence="1 2">YIM 132548</strain>
    </source>
</reference>
<protein>
    <submittedName>
        <fullName evidence="1">Uncharacterized protein</fullName>
    </submittedName>
</protein>
<name>A0A6N6MNW4_9HYPH</name>
<gene>
    <name evidence="1" type="ORF">F6X51_21105</name>
</gene>
<comment type="caution">
    <text evidence="1">The sequence shown here is derived from an EMBL/GenBank/DDBJ whole genome shotgun (WGS) entry which is preliminary data.</text>
</comment>
<keyword evidence="2" id="KW-1185">Reference proteome</keyword>
<dbReference type="AlphaFoldDB" id="A0A6N6MNW4"/>
<proteinExistence type="predicted"/>
<sequence length="186" mass="20066">MSALKLLRTLRLDPSDTFVFAHPAEPGEWAVTGSFLFYDVDPSALSPKERAAFRSGFVGVGSFGFSTLVVVSEASEAEREAAVAALARHIRERLGAPDLETARAAAREEIAVAASLCAPPLNTVIAMNRSLADGALRERFRTLQRRVATPAADGLHAHARAFTFVETDDEPEETVDLLGLMDKGRE</sequence>
<dbReference type="Proteomes" id="UP000441523">
    <property type="component" value="Unassembled WGS sequence"/>
</dbReference>
<dbReference type="RefSeq" id="WP_150965652.1">
    <property type="nucleotide sequence ID" value="NZ_VZZJ01000023.1"/>
</dbReference>
<dbReference type="EMBL" id="VZZJ01000023">
    <property type="protein sequence ID" value="KAB1070830.1"/>
    <property type="molecule type" value="Genomic_DNA"/>
</dbReference>
<dbReference type="InterPro" id="IPR045442">
    <property type="entry name" value="DUF6505"/>
</dbReference>
<accession>A0A6N6MNW4</accession>
<organism evidence="1 2">
    <name type="scientific">Methylobacterium planeticum</name>
    <dbReference type="NCBI Taxonomy" id="2615211"/>
    <lineage>
        <taxon>Bacteria</taxon>
        <taxon>Pseudomonadati</taxon>
        <taxon>Pseudomonadota</taxon>
        <taxon>Alphaproteobacteria</taxon>
        <taxon>Hyphomicrobiales</taxon>
        <taxon>Methylobacteriaceae</taxon>
        <taxon>Methylobacterium</taxon>
    </lineage>
</organism>